<name>A0AAQ1RWE7_9FIRM</name>
<dbReference type="EMBL" id="FQVY01000002">
    <property type="protein sequence ID" value="SHG21635.1"/>
    <property type="molecule type" value="Genomic_DNA"/>
</dbReference>
<evidence type="ECO:0000313" key="3">
    <source>
        <dbReference type="Proteomes" id="UP000184089"/>
    </source>
</evidence>
<reference evidence="3" key="1">
    <citation type="submission" date="2016-11" db="EMBL/GenBank/DDBJ databases">
        <authorList>
            <person name="Jaros S."/>
            <person name="Januszkiewicz K."/>
            <person name="Wedrychowicz H."/>
        </authorList>
    </citation>
    <scope>NUCLEOTIDE SEQUENCE [LARGE SCALE GENOMIC DNA]</scope>
    <source>
        <strain evidence="3">DSM 4029</strain>
    </source>
</reference>
<protein>
    <submittedName>
        <fullName evidence="2">Uncharacterized protein</fullName>
    </submittedName>
</protein>
<accession>A0AAQ1RWE7</accession>
<feature type="compositionally biased region" description="Basic and acidic residues" evidence="1">
    <location>
        <begin position="52"/>
        <end position="63"/>
    </location>
</feature>
<dbReference type="Proteomes" id="UP000184089">
    <property type="component" value="Unassembled WGS sequence"/>
</dbReference>
<sequence length="63" mass="6908">MPGAVGSVGAVKAFFAVKHLCRVEMQESPAQKCHQQRSQTGFTGRPFWGDEPVGRRGRDTTAF</sequence>
<proteinExistence type="predicted"/>
<dbReference type="AlphaFoldDB" id="A0AAQ1RWE7"/>
<comment type="caution">
    <text evidence="2">The sequence shown here is derived from an EMBL/GenBank/DDBJ whole genome shotgun (WGS) entry which is preliminary data.</text>
</comment>
<evidence type="ECO:0000313" key="2">
    <source>
        <dbReference type="EMBL" id="SHG21635.1"/>
    </source>
</evidence>
<feature type="region of interest" description="Disordered" evidence="1">
    <location>
        <begin position="27"/>
        <end position="63"/>
    </location>
</feature>
<organism evidence="2 3">
    <name type="scientific">Bittarella massiliensis</name>
    <name type="common">ex Durand et al. 2017</name>
    <dbReference type="NCBI Taxonomy" id="1720313"/>
    <lineage>
        <taxon>Bacteria</taxon>
        <taxon>Bacillati</taxon>
        <taxon>Bacillota</taxon>
        <taxon>Clostridia</taxon>
        <taxon>Eubacteriales</taxon>
        <taxon>Oscillospiraceae</taxon>
        <taxon>Bittarella (ex Durand et al. 2017)</taxon>
    </lineage>
</organism>
<evidence type="ECO:0000256" key="1">
    <source>
        <dbReference type="SAM" id="MobiDB-lite"/>
    </source>
</evidence>
<gene>
    <name evidence="2" type="ORF">SAMN05444424_1912</name>
</gene>